<keyword evidence="1" id="KW-0812">Transmembrane</keyword>
<dbReference type="AlphaFoldDB" id="A0A9D2ID11"/>
<evidence type="ECO:0000313" key="2">
    <source>
        <dbReference type="EMBL" id="HIZ03750.1"/>
    </source>
</evidence>
<feature type="transmembrane region" description="Helical" evidence="1">
    <location>
        <begin position="43"/>
        <end position="62"/>
    </location>
</feature>
<protein>
    <submittedName>
        <fullName evidence="2">Uncharacterized protein</fullName>
    </submittedName>
</protein>
<keyword evidence="1" id="KW-0472">Membrane</keyword>
<keyword evidence="1" id="KW-1133">Transmembrane helix</keyword>
<reference evidence="2" key="2">
    <citation type="submission" date="2021-04" db="EMBL/GenBank/DDBJ databases">
        <authorList>
            <person name="Gilroy R."/>
        </authorList>
    </citation>
    <scope>NUCLEOTIDE SEQUENCE</scope>
    <source>
        <strain evidence="2">CHK187-5294</strain>
    </source>
</reference>
<sequence length="167" mass="17740">MDLLQFFTYLRQYNADVLAIGGLVAVACFFLEKLLCKKVSAKLLVFAPFLLGAALYLAYGALFVGNVAENAGAFIQHGFSCGSFATAARVIVRQLAVKGQLSDRAALRAQCVREMLAPYCEIGEEEAKKIAELAETDEAGAKALVLSLCEGADEGAAELVIGALKDI</sequence>
<name>A0A9D2ID11_9FIRM</name>
<proteinExistence type="predicted"/>
<reference evidence="2" key="1">
    <citation type="journal article" date="2021" name="PeerJ">
        <title>Extensive microbial diversity within the chicken gut microbiome revealed by metagenomics and culture.</title>
        <authorList>
            <person name="Gilroy R."/>
            <person name="Ravi A."/>
            <person name="Getino M."/>
            <person name="Pursley I."/>
            <person name="Horton D.L."/>
            <person name="Alikhan N.F."/>
            <person name="Baker D."/>
            <person name="Gharbi K."/>
            <person name="Hall N."/>
            <person name="Watson M."/>
            <person name="Adriaenssens E.M."/>
            <person name="Foster-Nyarko E."/>
            <person name="Jarju S."/>
            <person name="Secka A."/>
            <person name="Antonio M."/>
            <person name="Oren A."/>
            <person name="Chaudhuri R.R."/>
            <person name="La Ragione R."/>
            <person name="Hildebrand F."/>
            <person name="Pallen M.J."/>
        </authorList>
    </citation>
    <scope>NUCLEOTIDE SEQUENCE</scope>
    <source>
        <strain evidence="2">CHK187-5294</strain>
    </source>
</reference>
<feature type="transmembrane region" description="Helical" evidence="1">
    <location>
        <begin position="12"/>
        <end position="31"/>
    </location>
</feature>
<dbReference type="EMBL" id="DXCL01000029">
    <property type="protein sequence ID" value="HIZ03750.1"/>
    <property type="molecule type" value="Genomic_DNA"/>
</dbReference>
<evidence type="ECO:0000256" key="1">
    <source>
        <dbReference type="SAM" id="Phobius"/>
    </source>
</evidence>
<dbReference type="Proteomes" id="UP000824132">
    <property type="component" value="Unassembled WGS sequence"/>
</dbReference>
<organism evidence="2 3">
    <name type="scientific">Candidatus Borkfalkia avistercoris</name>
    <dbReference type="NCBI Taxonomy" id="2838504"/>
    <lineage>
        <taxon>Bacteria</taxon>
        <taxon>Bacillati</taxon>
        <taxon>Bacillota</taxon>
        <taxon>Clostridia</taxon>
        <taxon>Christensenellales</taxon>
        <taxon>Christensenellaceae</taxon>
        <taxon>Candidatus Borkfalkia</taxon>
    </lineage>
</organism>
<accession>A0A9D2ID11</accession>
<comment type="caution">
    <text evidence="2">The sequence shown here is derived from an EMBL/GenBank/DDBJ whole genome shotgun (WGS) entry which is preliminary data.</text>
</comment>
<gene>
    <name evidence="2" type="ORF">H9727_05635</name>
</gene>
<evidence type="ECO:0000313" key="3">
    <source>
        <dbReference type="Proteomes" id="UP000824132"/>
    </source>
</evidence>